<feature type="region of interest" description="Disordered" evidence="1">
    <location>
        <begin position="1"/>
        <end position="59"/>
    </location>
</feature>
<evidence type="ECO:0000313" key="3">
    <source>
        <dbReference type="Proteomes" id="UP000663760"/>
    </source>
</evidence>
<dbReference type="Proteomes" id="UP000663760">
    <property type="component" value="Chromosome 3"/>
</dbReference>
<reference evidence="2" key="1">
    <citation type="submission" date="2020-02" db="EMBL/GenBank/DDBJ databases">
        <authorList>
            <person name="Scholz U."/>
            <person name="Mascher M."/>
            <person name="Fiebig A."/>
        </authorList>
    </citation>
    <scope>NUCLEOTIDE SEQUENCE</scope>
</reference>
<dbReference type="EMBL" id="LR746266">
    <property type="protein sequence ID" value="CAA7393710.1"/>
    <property type="molecule type" value="Genomic_DNA"/>
</dbReference>
<name>A0A7I8K7T0_SPIIN</name>
<protein>
    <submittedName>
        <fullName evidence="2">Uncharacterized protein</fullName>
    </submittedName>
</protein>
<evidence type="ECO:0000313" key="2">
    <source>
        <dbReference type="EMBL" id="CAA7393710.1"/>
    </source>
</evidence>
<evidence type="ECO:0000256" key="1">
    <source>
        <dbReference type="SAM" id="MobiDB-lite"/>
    </source>
</evidence>
<sequence length="84" mass="9855">MEATVAWGLTKRPQRRIISSYHHHSRHTDAHVGTASRSRADHPRRQSTPGLTHESSRLRQRLRLVRTMERATPAMPIRRRTTRK</sequence>
<proteinExistence type="predicted"/>
<accession>A0A7I8K7T0</accession>
<organism evidence="2 3">
    <name type="scientific">Spirodela intermedia</name>
    <name type="common">Intermediate duckweed</name>
    <dbReference type="NCBI Taxonomy" id="51605"/>
    <lineage>
        <taxon>Eukaryota</taxon>
        <taxon>Viridiplantae</taxon>
        <taxon>Streptophyta</taxon>
        <taxon>Embryophyta</taxon>
        <taxon>Tracheophyta</taxon>
        <taxon>Spermatophyta</taxon>
        <taxon>Magnoliopsida</taxon>
        <taxon>Liliopsida</taxon>
        <taxon>Araceae</taxon>
        <taxon>Lemnoideae</taxon>
        <taxon>Spirodela</taxon>
    </lineage>
</organism>
<gene>
    <name evidence="2" type="ORF">SI8410_03004428</name>
</gene>
<keyword evidence="3" id="KW-1185">Reference proteome</keyword>
<dbReference type="AlphaFoldDB" id="A0A7I8K7T0"/>